<comment type="caution">
    <text evidence="9">The sequence shown here is derived from an EMBL/GenBank/DDBJ whole genome shotgun (WGS) entry which is preliminary data.</text>
</comment>
<feature type="region of interest" description="Disordered" evidence="6">
    <location>
        <begin position="1"/>
        <end position="59"/>
    </location>
</feature>
<feature type="domain" description="HTH La-type RNA-binding" evidence="8">
    <location>
        <begin position="133"/>
        <end position="224"/>
    </location>
</feature>
<feature type="region of interest" description="Disordered" evidence="6">
    <location>
        <begin position="386"/>
        <end position="428"/>
    </location>
</feature>
<dbReference type="GO" id="GO:0003723">
    <property type="term" value="F:RNA binding"/>
    <property type="evidence" value="ECO:0007669"/>
    <property type="project" value="UniProtKB-UniRule"/>
</dbReference>
<feature type="domain" description="RRM" evidence="7">
    <location>
        <begin position="231"/>
        <end position="326"/>
    </location>
</feature>
<name>A0ABD1UXZ2_9LAMI</name>
<keyword evidence="10" id="KW-1185">Reference proteome</keyword>
<dbReference type="CDD" id="cd12288">
    <property type="entry name" value="RRM_La_like_plant"/>
    <property type="match status" value="1"/>
</dbReference>
<dbReference type="SUPFAM" id="SSF54928">
    <property type="entry name" value="RNA-binding domain, RBD"/>
    <property type="match status" value="1"/>
</dbReference>
<dbReference type="PROSITE" id="PS50961">
    <property type="entry name" value="HTH_LA"/>
    <property type="match status" value="1"/>
</dbReference>
<dbReference type="InterPro" id="IPR000504">
    <property type="entry name" value="RRM_dom"/>
</dbReference>
<dbReference type="InterPro" id="IPR009818">
    <property type="entry name" value="PAM2_motif"/>
</dbReference>
<feature type="compositionally biased region" description="Polar residues" evidence="6">
    <location>
        <begin position="1"/>
        <end position="26"/>
    </location>
</feature>
<dbReference type="InterPro" id="IPR034878">
    <property type="entry name" value="La-rel_plant_RRM"/>
</dbReference>
<dbReference type="InterPro" id="IPR002344">
    <property type="entry name" value="Lupus_La"/>
</dbReference>
<dbReference type="Proteomes" id="UP001604277">
    <property type="component" value="Unassembled WGS sequence"/>
</dbReference>
<dbReference type="Gene3D" id="3.30.70.330">
    <property type="match status" value="1"/>
</dbReference>
<dbReference type="EMBL" id="JBFOLJ010000006">
    <property type="protein sequence ID" value="KAL2529915.1"/>
    <property type="molecule type" value="Genomic_DNA"/>
</dbReference>
<dbReference type="PROSITE" id="PS50102">
    <property type="entry name" value="RRM"/>
    <property type="match status" value="1"/>
</dbReference>
<evidence type="ECO:0000256" key="4">
    <source>
        <dbReference type="ARBA" id="ARBA00023242"/>
    </source>
</evidence>
<evidence type="ECO:0000313" key="10">
    <source>
        <dbReference type="Proteomes" id="UP001604277"/>
    </source>
</evidence>
<evidence type="ECO:0000259" key="8">
    <source>
        <dbReference type="PROSITE" id="PS50961"/>
    </source>
</evidence>
<feature type="region of interest" description="Disordered" evidence="6">
    <location>
        <begin position="443"/>
        <end position="467"/>
    </location>
</feature>
<dbReference type="PANTHER" id="PTHR22792:SF66">
    <property type="entry name" value="LA-RELATED PROTEIN 6B"/>
    <property type="match status" value="1"/>
</dbReference>
<gene>
    <name evidence="9" type="ORF">Fot_22516</name>
</gene>
<dbReference type="GO" id="GO:0005634">
    <property type="term" value="C:nucleus"/>
    <property type="evidence" value="ECO:0007669"/>
    <property type="project" value="UniProtKB-SubCell"/>
</dbReference>
<dbReference type="Gene3D" id="1.10.10.10">
    <property type="entry name" value="Winged helix-like DNA-binding domain superfamily/Winged helix DNA-binding domain"/>
    <property type="match status" value="1"/>
</dbReference>
<dbReference type="PANTHER" id="PTHR22792">
    <property type="entry name" value="LUPUS LA PROTEIN-RELATED"/>
    <property type="match status" value="1"/>
</dbReference>
<evidence type="ECO:0000256" key="5">
    <source>
        <dbReference type="PROSITE-ProRule" id="PRU00332"/>
    </source>
</evidence>
<sequence>MDQQDSETLGSSENNQLNLSSISSKLNAKAPEFVPRSASGPSPSQSQSPSPSPSTSPAVVQRVYTRPPFVSPLRPYYGFEGQVAAQNYYQHGGMPFYGYINPSQELLNGIQTPVASADMVDGNVATAATTSTKNGMPDAHQKILNQVEFYFSDINLATTDHLFGFMNKDPDGYVPVSVVASFKKIKNVISGGSQLASILRSSKKLVVSEDGKKVRRQHPLTESDMEELQSRIVIAENLPEDHCHQNLMKIFSSVGSVKSIRTCLPQNSNGGASSASRNAKGNAVHFSNKLHAFVEYESVELAEKAVVELNDEGNWRNSLKVRLLIKNAVKSAQVRAKKVHDGQSNGKIDEAVVPEGQRVKEKHLEDPLQQSDAQPYEFQWEDNTTNNSHRKVHNFVSSNGSGKGKGQGRGRSQHHINGGSLLGSSPLDASVNTEKLTIAKASPVPRMPDGTKGFSMGRGKPVAISIA</sequence>
<evidence type="ECO:0000256" key="3">
    <source>
        <dbReference type="ARBA" id="ARBA00022884"/>
    </source>
</evidence>
<proteinExistence type="predicted"/>
<evidence type="ECO:0000259" key="7">
    <source>
        <dbReference type="PROSITE" id="PS50102"/>
    </source>
</evidence>
<dbReference type="Pfam" id="PF05383">
    <property type="entry name" value="La"/>
    <property type="match status" value="1"/>
</dbReference>
<comment type="subcellular location">
    <subcellularLocation>
        <location evidence="2">Nucleus</location>
    </subcellularLocation>
</comment>
<keyword evidence="4" id="KW-0539">Nucleus</keyword>
<comment type="function">
    <text evidence="1">Transcriptional regulator.</text>
</comment>
<dbReference type="AlphaFoldDB" id="A0ABD1UXZ2"/>
<dbReference type="FunFam" id="1.10.10.10:FF:000158">
    <property type="entry name" value="La ribonucleoprotein domain family member 7"/>
    <property type="match status" value="1"/>
</dbReference>
<dbReference type="InterPro" id="IPR045180">
    <property type="entry name" value="La_dom_prot"/>
</dbReference>
<dbReference type="InterPro" id="IPR035979">
    <property type="entry name" value="RBD_domain_sf"/>
</dbReference>
<evidence type="ECO:0000313" key="9">
    <source>
        <dbReference type="EMBL" id="KAL2529915.1"/>
    </source>
</evidence>
<dbReference type="PRINTS" id="PR00302">
    <property type="entry name" value="LUPUSLA"/>
</dbReference>
<organism evidence="9 10">
    <name type="scientific">Forsythia ovata</name>
    <dbReference type="NCBI Taxonomy" id="205694"/>
    <lineage>
        <taxon>Eukaryota</taxon>
        <taxon>Viridiplantae</taxon>
        <taxon>Streptophyta</taxon>
        <taxon>Embryophyta</taxon>
        <taxon>Tracheophyta</taxon>
        <taxon>Spermatophyta</taxon>
        <taxon>Magnoliopsida</taxon>
        <taxon>eudicotyledons</taxon>
        <taxon>Gunneridae</taxon>
        <taxon>Pentapetalae</taxon>
        <taxon>asterids</taxon>
        <taxon>lamiids</taxon>
        <taxon>Lamiales</taxon>
        <taxon>Oleaceae</taxon>
        <taxon>Forsythieae</taxon>
        <taxon>Forsythia</taxon>
    </lineage>
</organism>
<evidence type="ECO:0000256" key="6">
    <source>
        <dbReference type="SAM" id="MobiDB-lite"/>
    </source>
</evidence>
<protein>
    <submittedName>
        <fullName evidence="9">La-related protein 6B</fullName>
    </submittedName>
</protein>
<dbReference type="InterPro" id="IPR036390">
    <property type="entry name" value="WH_DNA-bd_sf"/>
</dbReference>
<dbReference type="InterPro" id="IPR036388">
    <property type="entry name" value="WH-like_DNA-bd_sf"/>
</dbReference>
<reference evidence="10" key="1">
    <citation type="submission" date="2024-07" db="EMBL/GenBank/DDBJ databases">
        <title>Two chromosome-level genome assemblies of Korean endemic species Abeliophyllum distichum and Forsythia ovata (Oleaceae).</title>
        <authorList>
            <person name="Jang H."/>
        </authorList>
    </citation>
    <scope>NUCLEOTIDE SEQUENCE [LARGE SCALE GENOMIC DNA]</scope>
</reference>
<dbReference type="SMART" id="SM00715">
    <property type="entry name" value="LA"/>
    <property type="match status" value="1"/>
</dbReference>
<dbReference type="InterPro" id="IPR006630">
    <property type="entry name" value="La_HTH"/>
</dbReference>
<dbReference type="Pfam" id="PF07145">
    <property type="entry name" value="PAM2"/>
    <property type="match status" value="1"/>
</dbReference>
<evidence type="ECO:0000256" key="2">
    <source>
        <dbReference type="ARBA" id="ARBA00004123"/>
    </source>
</evidence>
<dbReference type="InterPro" id="IPR012677">
    <property type="entry name" value="Nucleotide-bd_a/b_plait_sf"/>
</dbReference>
<dbReference type="SUPFAM" id="SSF46785">
    <property type="entry name" value="Winged helix' DNA-binding domain"/>
    <property type="match status" value="1"/>
</dbReference>
<feature type="compositionally biased region" description="Low complexity" evidence="6">
    <location>
        <begin position="35"/>
        <end position="57"/>
    </location>
</feature>
<evidence type="ECO:0000256" key="1">
    <source>
        <dbReference type="ARBA" id="ARBA00002339"/>
    </source>
</evidence>
<keyword evidence="3 5" id="KW-0694">RNA-binding</keyword>
<accession>A0ABD1UXZ2</accession>